<protein>
    <submittedName>
        <fullName evidence="1">Uncharacterized protein</fullName>
    </submittedName>
</protein>
<name>A0A5J4QSG9_9ZZZZ</name>
<organism evidence="1">
    <name type="scientific">termite gut metagenome</name>
    <dbReference type="NCBI Taxonomy" id="433724"/>
    <lineage>
        <taxon>unclassified sequences</taxon>
        <taxon>metagenomes</taxon>
        <taxon>organismal metagenomes</taxon>
    </lineage>
</organism>
<proteinExistence type="predicted"/>
<sequence>MSKKIKNSGNDISTNGRKYIKTEFEKEEFEKEGDDKLIFVSIKNLQESFECFSDWNKKEMKKFWDFNRGIHKIRWDDLHKSGGKEKTGWGYTLIPRDKYKRISFFETISKDKNIFELRVDNKMRVHGFREKSVFYLCVLDREHRIC</sequence>
<gene>
    <name evidence="1" type="ORF">EZS27_027054</name>
</gene>
<evidence type="ECO:0000313" key="1">
    <source>
        <dbReference type="EMBL" id="KAA6323513.1"/>
    </source>
</evidence>
<reference evidence="1" key="1">
    <citation type="submission" date="2019-03" db="EMBL/GenBank/DDBJ databases">
        <title>Single cell metagenomics reveals metabolic interactions within the superorganism composed of flagellate Streblomastix strix and complex community of Bacteroidetes bacteria on its surface.</title>
        <authorList>
            <person name="Treitli S.C."/>
            <person name="Kolisko M."/>
            <person name="Husnik F."/>
            <person name="Keeling P."/>
            <person name="Hampl V."/>
        </authorList>
    </citation>
    <scope>NUCLEOTIDE SEQUENCE</scope>
    <source>
        <strain evidence="1">STM</strain>
    </source>
</reference>
<dbReference type="AlphaFoldDB" id="A0A5J4QSG9"/>
<dbReference type="EMBL" id="SNRY01002786">
    <property type="protein sequence ID" value="KAA6323513.1"/>
    <property type="molecule type" value="Genomic_DNA"/>
</dbReference>
<comment type="caution">
    <text evidence="1">The sequence shown here is derived from an EMBL/GenBank/DDBJ whole genome shotgun (WGS) entry which is preliminary data.</text>
</comment>
<accession>A0A5J4QSG9</accession>